<dbReference type="AlphaFoldDB" id="A0A918XIP5"/>
<protein>
    <recommendedName>
        <fullName evidence="2">2-amino-4-hydroxy-6-hydroxymethyldihydropteridine diphosphokinase</fullName>
        <ecNumber evidence="2">2.7.6.3</ecNumber>
    </recommendedName>
</protein>
<dbReference type="GO" id="GO:0003848">
    <property type="term" value="F:2-amino-4-hydroxy-6-hydroxymethyldihydropteridine diphosphokinase activity"/>
    <property type="evidence" value="ECO:0007669"/>
    <property type="project" value="UniProtKB-EC"/>
</dbReference>
<proteinExistence type="predicted"/>
<evidence type="ECO:0000256" key="7">
    <source>
        <dbReference type="ARBA" id="ARBA00022909"/>
    </source>
</evidence>
<accession>A0A918XIP5</accession>
<evidence type="ECO:0000259" key="8">
    <source>
        <dbReference type="Pfam" id="PF01288"/>
    </source>
</evidence>
<dbReference type="InterPro" id="IPR000550">
    <property type="entry name" value="Hppk"/>
</dbReference>
<evidence type="ECO:0000313" key="10">
    <source>
        <dbReference type="Proteomes" id="UP000644693"/>
    </source>
</evidence>
<dbReference type="PANTHER" id="PTHR43071:SF2">
    <property type="entry name" value="2-AMINO-4-HYDROXY-6-HYDROXYMETHYLDIHYDROPTERIDINE PYROPHOSPHOKINASE"/>
    <property type="match status" value="1"/>
</dbReference>
<keyword evidence="5" id="KW-0418">Kinase</keyword>
<name>A0A918XIP5_9GAMM</name>
<organism evidence="9 10">
    <name type="scientific">Parahalioglobus pacificus</name>
    <dbReference type="NCBI Taxonomy" id="930806"/>
    <lineage>
        <taxon>Bacteria</taxon>
        <taxon>Pseudomonadati</taxon>
        <taxon>Pseudomonadota</taxon>
        <taxon>Gammaproteobacteria</taxon>
        <taxon>Cellvibrionales</taxon>
        <taxon>Halieaceae</taxon>
        <taxon>Parahalioglobus</taxon>
    </lineage>
</organism>
<evidence type="ECO:0000256" key="5">
    <source>
        <dbReference type="ARBA" id="ARBA00022777"/>
    </source>
</evidence>
<dbReference type="PANTHER" id="PTHR43071">
    <property type="entry name" value="2-AMINO-4-HYDROXY-6-HYDROXYMETHYLDIHYDROPTERIDINE PYROPHOSPHOKINASE"/>
    <property type="match status" value="1"/>
</dbReference>
<dbReference type="Gene3D" id="3.30.70.560">
    <property type="entry name" value="7,8-Dihydro-6-hydroxymethylpterin-pyrophosphokinase HPPK"/>
    <property type="match status" value="1"/>
</dbReference>
<dbReference type="EMBL" id="BMYM01000002">
    <property type="protein sequence ID" value="GHD33651.1"/>
    <property type="molecule type" value="Genomic_DNA"/>
</dbReference>
<evidence type="ECO:0000256" key="4">
    <source>
        <dbReference type="ARBA" id="ARBA00022741"/>
    </source>
</evidence>
<dbReference type="NCBIfam" id="TIGR01498">
    <property type="entry name" value="folK"/>
    <property type="match status" value="1"/>
</dbReference>
<dbReference type="GO" id="GO:0046656">
    <property type="term" value="P:folic acid biosynthetic process"/>
    <property type="evidence" value="ECO:0007669"/>
    <property type="project" value="UniProtKB-KW"/>
</dbReference>
<dbReference type="SUPFAM" id="SSF55083">
    <property type="entry name" value="6-hydroxymethyl-7,8-dihydropterin pyrophosphokinase, HPPK"/>
    <property type="match status" value="1"/>
</dbReference>
<keyword evidence="10" id="KW-1185">Reference proteome</keyword>
<keyword evidence="6" id="KW-0067">ATP-binding</keyword>
<evidence type="ECO:0000313" key="9">
    <source>
        <dbReference type="EMBL" id="GHD33651.1"/>
    </source>
</evidence>
<gene>
    <name evidence="9" type="primary">folK-2</name>
    <name evidence="9" type="ORF">GCM10007053_18250</name>
</gene>
<evidence type="ECO:0000256" key="1">
    <source>
        <dbReference type="ARBA" id="ARBA00005051"/>
    </source>
</evidence>
<comment type="pathway">
    <text evidence="1">Cofactor biosynthesis; tetrahydrofolate biosynthesis; 2-amino-4-hydroxy-6-hydroxymethyl-7,8-dihydropteridine diphosphate from 7,8-dihydroneopterin triphosphate: step 4/4.</text>
</comment>
<dbReference type="Pfam" id="PF01288">
    <property type="entry name" value="HPPK"/>
    <property type="match status" value="1"/>
</dbReference>
<evidence type="ECO:0000256" key="2">
    <source>
        <dbReference type="ARBA" id="ARBA00013253"/>
    </source>
</evidence>
<dbReference type="GO" id="GO:0016301">
    <property type="term" value="F:kinase activity"/>
    <property type="evidence" value="ECO:0007669"/>
    <property type="project" value="UniProtKB-KW"/>
</dbReference>
<dbReference type="GO" id="GO:0005524">
    <property type="term" value="F:ATP binding"/>
    <property type="evidence" value="ECO:0007669"/>
    <property type="project" value="UniProtKB-KW"/>
</dbReference>
<reference evidence="9" key="1">
    <citation type="journal article" date="2014" name="Int. J. Syst. Evol. Microbiol.">
        <title>Complete genome sequence of Corynebacterium casei LMG S-19264T (=DSM 44701T), isolated from a smear-ripened cheese.</title>
        <authorList>
            <consortium name="US DOE Joint Genome Institute (JGI-PGF)"/>
            <person name="Walter F."/>
            <person name="Albersmeier A."/>
            <person name="Kalinowski J."/>
            <person name="Ruckert C."/>
        </authorList>
    </citation>
    <scope>NUCLEOTIDE SEQUENCE</scope>
    <source>
        <strain evidence="9">KCTC 23430</strain>
    </source>
</reference>
<reference evidence="9" key="2">
    <citation type="submission" date="2020-09" db="EMBL/GenBank/DDBJ databases">
        <authorList>
            <person name="Sun Q."/>
            <person name="Kim S."/>
        </authorList>
    </citation>
    <scope>NUCLEOTIDE SEQUENCE</scope>
    <source>
        <strain evidence="9">KCTC 23430</strain>
    </source>
</reference>
<dbReference type="CDD" id="cd00483">
    <property type="entry name" value="HPPK"/>
    <property type="match status" value="1"/>
</dbReference>
<comment type="caution">
    <text evidence="9">The sequence shown here is derived from an EMBL/GenBank/DDBJ whole genome shotgun (WGS) entry which is preliminary data.</text>
</comment>
<sequence>MTEVFLGVGSNIDRESNLIAGLDALSALFGDLRTSAVYESEAIGFSGDPFLNMVVRAQSELAVGALQRALRDIEYAHGRPKNAKRFSSRRLDIDILLVGTLAGDIDGVALPRGEVLENAFVLRPLAELAPRHVHPTMNQTFSSLWASYDQPSQPLTRLALAWRGRTLGDDAPLELAS</sequence>
<evidence type="ECO:0000256" key="6">
    <source>
        <dbReference type="ARBA" id="ARBA00022840"/>
    </source>
</evidence>
<dbReference type="InterPro" id="IPR035907">
    <property type="entry name" value="Hppk_sf"/>
</dbReference>
<evidence type="ECO:0000256" key="3">
    <source>
        <dbReference type="ARBA" id="ARBA00022679"/>
    </source>
</evidence>
<keyword evidence="7" id="KW-0289">Folate biosynthesis</keyword>
<dbReference type="EC" id="2.7.6.3" evidence="2"/>
<feature type="domain" description="7,8-dihydro-6-hydroxymethylpterin-pyrophosphokinase" evidence="8">
    <location>
        <begin position="5"/>
        <end position="130"/>
    </location>
</feature>
<keyword evidence="4" id="KW-0547">Nucleotide-binding</keyword>
<dbReference type="RefSeq" id="WP_189477497.1">
    <property type="nucleotide sequence ID" value="NZ_BMYM01000002.1"/>
</dbReference>
<keyword evidence="3" id="KW-0808">Transferase</keyword>
<dbReference type="Proteomes" id="UP000644693">
    <property type="component" value="Unassembled WGS sequence"/>
</dbReference>